<accession>A0A6P2SV63</accession>
<evidence type="ECO:0000313" key="4">
    <source>
        <dbReference type="Proteomes" id="UP000494218"/>
    </source>
</evidence>
<dbReference type="Gene3D" id="1.50.10.140">
    <property type="match status" value="1"/>
</dbReference>
<dbReference type="InterPro" id="IPR021478">
    <property type="entry name" value="DUF3131"/>
</dbReference>
<dbReference type="RefSeq" id="WP_175035453.1">
    <property type="nucleotide sequence ID" value="NZ_CABVPW010000059.1"/>
</dbReference>
<sequence>MSFKENLVRARSHIVLIVAILVSFAAVIAIERNSPAVTAAAAAPSVPIAPSIDLPALPGPRPLTDQEREWARIAWRYFVANTQPATGLANSVDNFPSTTMWDTASYLLAMISAERLGLIGSDEFDRRMSAALDALARIPLFNGQLPNKSYDTRSLEMVDYTNQKAAGGIGWSAIDIGRLEVPLNVLVRRYPRFTEAVDKVTRRWSTAALVRDGELTGAARSNDKIVLQQEGRLGYEQYAARTLMLSGADCAQAATWSSHLGFVDIFDVPVPTDTRDPARYGAQNYVLSEPYVLQGLEFGLDGVPQEFAWRLLKVQRARYAATGQVTAVTEDHLDRAPYFAYNTVYSAGTAWATVTDTGADASAFRSVSAKAAFAWYALYRNDYTARMIAFVRSANQTDKGWYAGIYEKSGQSNAVLNANTNGVILESLAYIEHGPMLRF</sequence>
<dbReference type="Pfam" id="PF11329">
    <property type="entry name" value="DUF3131"/>
    <property type="match status" value="1"/>
</dbReference>
<dbReference type="Proteomes" id="UP000494218">
    <property type="component" value="Unassembled WGS sequence"/>
</dbReference>
<reference evidence="3 4" key="1">
    <citation type="submission" date="2019-09" db="EMBL/GenBank/DDBJ databases">
        <authorList>
            <person name="Depoorter E."/>
        </authorList>
    </citation>
    <scope>NUCLEOTIDE SEQUENCE [LARGE SCALE GENOMIC DNA]</scope>
    <source>
        <strain evidence="3">LMG 23254</strain>
    </source>
</reference>
<keyword evidence="1" id="KW-0472">Membrane</keyword>
<keyword evidence="1" id="KW-1133">Transmembrane helix</keyword>
<protein>
    <recommendedName>
        <fullName evidence="2">DUF3131 domain-containing protein</fullName>
    </recommendedName>
</protein>
<gene>
    <name evidence="3" type="ORF">BLA23254_07477</name>
</gene>
<dbReference type="EMBL" id="CABVPW010000059">
    <property type="protein sequence ID" value="VWC47436.1"/>
    <property type="molecule type" value="Genomic_DNA"/>
</dbReference>
<organism evidence="3 4">
    <name type="scientific">Burkholderia lata (strain ATCC 17760 / DSM 23089 / LMG 22485 / NCIMB 9086 / R18194 / 383)</name>
    <dbReference type="NCBI Taxonomy" id="482957"/>
    <lineage>
        <taxon>Bacteria</taxon>
        <taxon>Pseudomonadati</taxon>
        <taxon>Pseudomonadota</taxon>
        <taxon>Betaproteobacteria</taxon>
        <taxon>Burkholderiales</taxon>
        <taxon>Burkholderiaceae</taxon>
        <taxon>Burkholderia</taxon>
        <taxon>Burkholderia cepacia complex</taxon>
    </lineage>
</organism>
<evidence type="ECO:0000256" key="1">
    <source>
        <dbReference type="SAM" id="Phobius"/>
    </source>
</evidence>
<feature type="transmembrane region" description="Helical" evidence="1">
    <location>
        <begin position="12"/>
        <end position="30"/>
    </location>
</feature>
<feature type="domain" description="DUF3131" evidence="2">
    <location>
        <begin position="69"/>
        <end position="432"/>
    </location>
</feature>
<evidence type="ECO:0000313" key="3">
    <source>
        <dbReference type="EMBL" id="VWC47436.1"/>
    </source>
</evidence>
<dbReference type="AlphaFoldDB" id="A0A6P2SV63"/>
<keyword evidence="1" id="KW-0812">Transmembrane</keyword>
<evidence type="ECO:0000259" key="2">
    <source>
        <dbReference type="Pfam" id="PF11329"/>
    </source>
</evidence>
<name>A0A6P2SV63_BURL3</name>
<proteinExistence type="predicted"/>